<dbReference type="AlphaFoldDB" id="A0A150T5S2"/>
<evidence type="ECO:0000313" key="2">
    <source>
        <dbReference type="EMBL" id="KYG00096.1"/>
    </source>
</evidence>
<feature type="transmembrane region" description="Helical" evidence="1">
    <location>
        <begin position="12"/>
        <end position="35"/>
    </location>
</feature>
<name>A0A150T5S2_SORCE</name>
<dbReference type="Proteomes" id="UP000075515">
    <property type="component" value="Unassembled WGS sequence"/>
</dbReference>
<proteinExistence type="predicted"/>
<keyword evidence="1" id="KW-0812">Transmembrane</keyword>
<dbReference type="PANTHER" id="PTHR30093">
    <property type="entry name" value="GENERAL SECRETION PATHWAY PROTEIN G"/>
    <property type="match status" value="1"/>
</dbReference>
<evidence type="ECO:0000313" key="3">
    <source>
        <dbReference type="Proteomes" id="UP000075515"/>
    </source>
</evidence>
<dbReference type="InterPro" id="IPR045584">
    <property type="entry name" value="Pilin-like"/>
</dbReference>
<evidence type="ECO:0000256" key="1">
    <source>
        <dbReference type="SAM" id="Phobius"/>
    </source>
</evidence>
<dbReference type="EMBL" id="JEMC01001053">
    <property type="protein sequence ID" value="KYG00096.1"/>
    <property type="molecule type" value="Genomic_DNA"/>
</dbReference>
<protein>
    <submittedName>
        <fullName evidence="2">Fimbiral protein pilA</fullName>
    </submittedName>
</protein>
<dbReference type="Gene3D" id="3.30.700.10">
    <property type="entry name" value="Glycoprotein, Type 4 Pilin"/>
    <property type="match status" value="1"/>
</dbReference>
<dbReference type="PROSITE" id="PS00409">
    <property type="entry name" value="PROKAR_NTER_METHYL"/>
    <property type="match status" value="1"/>
</dbReference>
<sequence length="204" mass="21854">MRALKRYDRRGFTLVELMIVVAIIGVLAALAIFGVRRYLASAKSSEAKNTVGAISRGAVAAFERETAPSAILAAGGTSDPATRSLCQSANAVPTDVPAGNKYQPNSAAGEDFEFGSETEGWPCLRFAITQPIYFQYHYVRNDRVPNQETPPDVTAADYFEAGAVGNLDADAPAVYSVFTRLGAVDAATGQLTVATQIHIEREYE</sequence>
<organism evidence="2 3">
    <name type="scientific">Sorangium cellulosum</name>
    <name type="common">Polyangium cellulosum</name>
    <dbReference type="NCBI Taxonomy" id="56"/>
    <lineage>
        <taxon>Bacteria</taxon>
        <taxon>Pseudomonadati</taxon>
        <taxon>Myxococcota</taxon>
        <taxon>Polyangia</taxon>
        <taxon>Polyangiales</taxon>
        <taxon>Polyangiaceae</taxon>
        <taxon>Sorangium</taxon>
    </lineage>
</organism>
<comment type="caution">
    <text evidence="2">The sequence shown here is derived from an EMBL/GenBank/DDBJ whole genome shotgun (WGS) entry which is preliminary data.</text>
</comment>
<accession>A0A150T5S2</accession>
<dbReference type="InterPro" id="IPR012902">
    <property type="entry name" value="N_methyl_site"/>
</dbReference>
<keyword evidence="1" id="KW-1133">Transmembrane helix</keyword>
<reference evidence="2 3" key="1">
    <citation type="submission" date="2014-02" db="EMBL/GenBank/DDBJ databases">
        <title>The small core and large imbalanced accessory genome model reveals a collaborative survival strategy of Sorangium cellulosum strains in nature.</title>
        <authorList>
            <person name="Han K."/>
            <person name="Peng R."/>
            <person name="Blom J."/>
            <person name="Li Y.-Z."/>
        </authorList>
    </citation>
    <scope>NUCLEOTIDE SEQUENCE [LARGE SCALE GENOMIC DNA]</scope>
    <source>
        <strain evidence="2 3">So0149</strain>
    </source>
</reference>
<dbReference type="NCBIfam" id="TIGR02532">
    <property type="entry name" value="IV_pilin_GFxxxE"/>
    <property type="match status" value="1"/>
</dbReference>
<dbReference type="SUPFAM" id="SSF54523">
    <property type="entry name" value="Pili subunits"/>
    <property type="match status" value="1"/>
</dbReference>
<keyword evidence="1" id="KW-0472">Membrane</keyword>
<dbReference type="Pfam" id="PF07963">
    <property type="entry name" value="N_methyl"/>
    <property type="match status" value="1"/>
</dbReference>
<gene>
    <name evidence="2" type="ORF">BE18_25065</name>
</gene>